<evidence type="ECO:0000256" key="1">
    <source>
        <dbReference type="ARBA" id="ARBA00022636"/>
    </source>
</evidence>
<dbReference type="Gene3D" id="2.30.110.10">
    <property type="entry name" value="Electron Transport, Fmn-binding Protein, Chain A"/>
    <property type="match status" value="1"/>
</dbReference>
<comment type="subunit">
    <text evidence="4">Monomer. Interacts with the flagellar basal bodies.</text>
</comment>
<gene>
    <name evidence="4" type="primary">ycgR</name>
    <name evidence="8" type="ORF">XhyaCFBP1156_12620</name>
</gene>
<evidence type="ECO:0000256" key="5">
    <source>
        <dbReference type="SAM" id="MobiDB-lite"/>
    </source>
</evidence>
<feature type="region of interest" description="Disordered" evidence="5">
    <location>
        <begin position="1"/>
        <end position="23"/>
    </location>
</feature>
<dbReference type="InterPro" id="IPR012349">
    <property type="entry name" value="Split_barrel_FMN-bd"/>
</dbReference>
<dbReference type="Pfam" id="PF07238">
    <property type="entry name" value="PilZ"/>
    <property type="match status" value="1"/>
</dbReference>
<comment type="caution">
    <text evidence="8">The sequence shown here is derived from an EMBL/GenBank/DDBJ whole genome shotgun (WGS) entry which is preliminary data.</text>
</comment>
<dbReference type="GO" id="GO:0071973">
    <property type="term" value="P:bacterial-type flagellum-dependent cell motility"/>
    <property type="evidence" value="ECO:0007669"/>
    <property type="project" value="UniProtKB-UniRule"/>
</dbReference>
<sequence>MAEGTPRDFPEPSAHEATEQDDRFLLTNPRQIRQLLRSLINQRSQISAHVGGRDQSFSTALLELGQDSLLLDLSANEANNRSAEQAEYLLCFAQLDKVRLRFRIAGLERVAHGDAPGFRAPLPDSLYYLQRREHFRLETPITESPMCVLRLDDASPPTELVLRVLDLSGGGLAVALLPGQPLPENRQSYPGCVLQLPDADAIRLTLQVCNMYPHKLANGQDALRVGLRFADLPRGADAAIQRYIFRIERQRSARKSGVLS</sequence>
<dbReference type="InterPro" id="IPR009926">
    <property type="entry name" value="T3SS_YcgR_PilZN"/>
</dbReference>
<dbReference type="AlphaFoldDB" id="A0A2S7EVM0"/>
<dbReference type="RefSeq" id="WP_046980954.1">
    <property type="nucleotide sequence ID" value="NZ_CP043476.1"/>
</dbReference>
<evidence type="ECO:0000313" key="8">
    <source>
        <dbReference type="EMBL" id="PPU97190.1"/>
    </source>
</evidence>
<dbReference type="InterPro" id="IPR023787">
    <property type="entry name" value="T3SS_YcgR"/>
</dbReference>
<evidence type="ECO:0000256" key="4">
    <source>
        <dbReference type="HAMAP-Rule" id="MF_01457"/>
    </source>
</evidence>
<dbReference type="EMBL" id="MDEG01000010">
    <property type="protein sequence ID" value="PPU97190.1"/>
    <property type="molecule type" value="Genomic_DNA"/>
</dbReference>
<keyword evidence="1 4" id="KW-0973">c-di-GMP</keyword>
<keyword evidence="9" id="KW-1185">Reference proteome</keyword>
<protein>
    <recommendedName>
        <fullName evidence="4">Flagellar brake protein YcgR</fullName>
    </recommendedName>
    <alternativeName>
        <fullName evidence="4">Cyclic di-GMP binding protein YcgR</fullName>
    </alternativeName>
</protein>
<comment type="function">
    <text evidence="4">Acts as a flagellar brake, regulating swimming and swarming in a bis-(3'-5') cyclic diguanylic acid (c-di-GMP)-dependent manner. Binds 1 c-di-GMP dimer per subunit. Increasing levels of c-di-GMP lead to decreased motility.</text>
</comment>
<dbReference type="GO" id="GO:0035438">
    <property type="term" value="F:cyclic-di-GMP binding"/>
    <property type="evidence" value="ECO:0007669"/>
    <property type="project" value="UniProtKB-UniRule"/>
</dbReference>
<dbReference type="Gene3D" id="2.40.10.220">
    <property type="entry name" value="predicted glycosyltransferase like domains"/>
    <property type="match status" value="1"/>
</dbReference>
<feature type="domain" description="PilZ" evidence="6">
    <location>
        <begin position="130"/>
        <end position="246"/>
    </location>
</feature>
<accession>A0A2S7EVM0</accession>
<dbReference type="GO" id="GO:0009425">
    <property type="term" value="C:bacterial-type flagellum basal body"/>
    <property type="evidence" value="ECO:0007669"/>
    <property type="project" value="UniProtKB-SubCell"/>
</dbReference>
<dbReference type="OrthoDB" id="5572581at2"/>
<evidence type="ECO:0000256" key="2">
    <source>
        <dbReference type="ARBA" id="ARBA00022741"/>
    </source>
</evidence>
<keyword evidence="3 4" id="KW-0975">Bacterial flagellum</keyword>
<name>A0A2S7EVM0_9XANT</name>
<keyword evidence="2 4" id="KW-0547">Nucleotide-binding</keyword>
<organism evidence="8 9">
    <name type="scientific">Xanthomonas hyacinthi</name>
    <dbReference type="NCBI Taxonomy" id="56455"/>
    <lineage>
        <taxon>Bacteria</taxon>
        <taxon>Pseudomonadati</taxon>
        <taxon>Pseudomonadota</taxon>
        <taxon>Gammaproteobacteria</taxon>
        <taxon>Lysobacterales</taxon>
        <taxon>Lysobacteraceae</taxon>
        <taxon>Xanthomonas</taxon>
    </lineage>
</organism>
<evidence type="ECO:0000259" key="6">
    <source>
        <dbReference type="Pfam" id="PF07238"/>
    </source>
</evidence>
<comment type="subcellular location">
    <subcellularLocation>
        <location evidence="4">Bacterial flagellum basal body</location>
    </subcellularLocation>
</comment>
<dbReference type="Proteomes" id="UP000238261">
    <property type="component" value="Unassembled WGS sequence"/>
</dbReference>
<reference evidence="9" key="1">
    <citation type="submission" date="2016-08" db="EMBL/GenBank/DDBJ databases">
        <authorList>
            <person name="Merda D."/>
            <person name="Briand M."/>
            <person name="Taghouti G."/>
            <person name="Carrere S."/>
            <person name="Gouzy J."/>
            <person name="Portier P."/>
            <person name="Jacques M.-A."/>
            <person name="Fischer-Le Saux M."/>
        </authorList>
    </citation>
    <scope>NUCLEOTIDE SEQUENCE [LARGE SCALE GENOMIC DNA]</scope>
    <source>
        <strain evidence="9">CFBP1156</strain>
    </source>
</reference>
<evidence type="ECO:0000259" key="7">
    <source>
        <dbReference type="Pfam" id="PF07317"/>
    </source>
</evidence>
<dbReference type="Pfam" id="PF07317">
    <property type="entry name" value="PilZN"/>
    <property type="match status" value="1"/>
</dbReference>
<evidence type="ECO:0000256" key="3">
    <source>
        <dbReference type="ARBA" id="ARBA00023143"/>
    </source>
</evidence>
<dbReference type="HAMAP" id="MF_01457">
    <property type="entry name" value="YcgR"/>
    <property type="match status" value="1"/>
</dbReference>
<proteinExistence type="inferred from homology"/>
<evidence type="ECO:0000313" key="9">
    <source>
        <dbReference type="Proteomes" id="UP000238261"/>
    </source>
</evidence>
<dbReference type="GO" id="GO:0071945">
    <property type="term" value="P:regulation of bacterial-type flagellum-dependent cell motility by regulation of motor speed"/>
    <property type="evidence" value="ECO:0007669"/>
    <property type="project" value="UniProtKB-UniRule"/>
</dbReference>
<comment type="similarity">
    <text evidence="4">Belongs to the YcgR family.</text>
</comment>
<dbReference type="InterPro" id="IPR009875">
    <property type="entry name" value="PilZ_domain"/>
</dbReference>
<feature type="domain" description="Type III secretion system flagellar brake protein YcgR PilZN" evidence="7">
    <location>
        <begin position="24"/>
        <end position="127"/>
    </location>
</feature>